<comment type="caution">
    <text evidence="2">The sequence shown here is derived from an EMBL/GenBank/DDBJ whole genome shotgun (WGS) entry which is preliminary data.</text>
</comment>
<accession>K0KE43</accession>
<sequence>MSGIFDKYLNMINGSKHTHGQMNTKTNAGLQSYYMNSKEHSLPKRRASSMSSMDGEEERRSSSVSSQGGLDGGNMNSSNNPFQNPGLVENEQVKKVLMEPNNRVNF</sequence>
<evidence type="ECO:0000313" key="2">
    <source>
        <dbReference type="EMBL" id="CCH40512.1"/>
    </source>
</evidence>
<evidence type="ECO:0000256" key="1">
    <source>
        <dbReference type="SAM" id="MobiDB-lite"/>
    </source>
</evidence>
<keyword evidence="3" id="KW-1185">Reference proteome</keyword>
<dbReference type="HOGENOM" id="CLU_2225263_0_0_1"/>
<protein>
    <submittedName>
        <fullName evidence="2">Uncharacterized protein</fullName>
    </submittedName>
</protein>
<gene>
    <name evidence="2" type="ORF">BN7_45</name>
</gene>
<dbReference type="Proteomes" id="UP000009328">
    <property type="component" value="Unassembled WGS sequence"/>
</dbReference>
<proteinExistence type="predicted"/>
<dbReference type="InParanoid" id="K0KE43"/>
<feature type="region of interest" description="Disordered" evidence="1">
    <location>
        <begin position="37"/>
        <end position="106"/>
    </location>
</feature>
<evidence type="ECO:0000313" key="3">
    <source>
        <dbReference type="Proteomes" id="UP000009328"/>
    </source>
</evidence>
<dbReference type="EMBL" id="CAIF01000001">
    <property type="protein sequence ID" value="CCH40512.1"/>
    <property type="molecule type" value="Genomic_DNA"/>
</dbReference>
<organism evidence="2 3">
    <name type="scientific">Wickerhamomyces ciferrii (strain ATCC 14091 / BCRC 22168 / CBS 111 / JCM 3599 / NBRC 0793 / NRRL Y-1031 F-60-10)</name>
    <name type="common">Yeast</name>
    <name type="synonym">Pichia ciferrii</name>
    <dbReference type="NCBI Taxonomy" id="1206466"/>
    <lineage>
        <taxon>Eukaryota</taxon>
        <taxon>Fungi</taxon>
        <taxon>Dikarya</taxon>
        <taxon>Ascomycota</taxon>
        <taxon>Saccharomycotina</taxon>
        <taxon>Saccharomycetes</taxon>
        <taxon>Phaffomycetales</taxon>
        <taxon>Wickerhamomycetaceae</taxon>
        <taxon>Wickerhamomyces</taxon>
    </lineage>
</organism>
<name>K0KE43_WICCF</name>
<reference evidence="2 3" key="1">
    <citation type="journal article" date="2012" name="Eukaryot. Cell">
        <title>Draft genome sequence of Wickerhamomyces ciferrii NRRL Y-1031 F-60-10.</title>
        <authorList>
            <person name="Schneider J."/>
            <person name="Andrea H."/>
            <person name="Blom J."/>
            <person name="Jaenicke S."/>
            <person name="Ruckert C."/>
            <person name="Schorsch C."/>
            <person name="Szczepanowski R."/>
            <person name="Farwick M."/>
            <person name="Goesmann A."/>
            <person name="Puhler A."/>
            <person name="Schaffer S."/>
            <person name="Tauch A."/>
            <person name="Kohler T."/>
            <person name="Brinkrolf K."/>
        </authorList>
    </citation>
    <scope>NUCLEOTIDE SEQUENCE [LARGE SCALE GENOMIC DNA]</scope>
    <source>
        <strain evidence="3">ATCC 14091 / BCRC 22168 / CBS 111 / JCM 3599 / NBRC 0793 / NRRL Y-1031 F-60-10</strain>
    </source>
</reference>
<dbReference type="AlphaFoldDB" id="K0KE43"/>
<feature type="compositionally biased region" description="Polar residues" evidence="1">
    <location>
        <begin position="74"/>
        <end position="83"/>
    </location>
</feature>